<name>A0A6A2Y076_HIBSY</name>
<proteinExistence type="predicted"/>
<sequence length="69" mass="7995">MCHQREKAKEDDIQPRVRTQVAYAETKAPRRAMVTENAQLKEETSQLRLLLSDIPYSTLRDLEHALADD</sequence>
<keyword evidence="2" id="KW-1185">Reference proteome</keyword>
<protein>
    <submittedName>
        <fullName evidence="1">Uncharacterized protein</fullName>
    </submittedName>
</protein>
<comment type="caution">
    <text evidence="1">The sequence shown here is derived from an EMBL/GenBank/DDBJ whole genome shotgun (WGS) entry which is preliminary data.</text>
</comment>
<dbReference type="AlphaFoldDB" id="A0A6A2Y076"/>
<accession>A0A6A2Y076</accession>
<evidence type="ECO:0000313" key="2">
    <source>
        <dbReference type="Proteomes" id="UP000436088"/>
    </source>
</evidence>
<organism evidence="1 2">
    <name type="scientific">Hibiscus syriacus</name>
    <name type="common">Rose of Sharon</name>
    <dbReference type="NCBI Taxonomy" id="106335"/>
    <lineage>
        <taxon>Eukaryota</taxon>
        <taxon>Viridiplantae</taxon>
        <taxon>Streptophyta</taxon>
        <taxon>Embryophyta</taxon>
        <taxon>Tracheophyta</taxon>
        <taxon>Spermatophyta</taxon>
        <taxon>Magnoliopsida</taxon>
        <taxon>eudicotyledons</taxon>
        <taxon>Gunneridae</taxon>
        <taxon>Pentapetalae</taxon>
        <taxon>rosids</taxon>
        <taxon>malvids</taxon>
        <taxon>Malvales</taxon>
        <taxon>Malvaceae</taxon>
        <taxon>Malvoideae</taxon>
        <taxon>Hibiscus</taxon>
    </lineage>
</organism>
<dbReference type="Proteomes" id="UP000436088">
    <property type="component" value="Unassembled WGS sequence"/>
</dbReference>
<dbReference type="EMBL" id="VEPZ02001731">
    <property type="protein sequence ID" value="KAE8660754.1"/>
    <property type="molecule type" value="Genomic_DNA"/>
</dbReference>
<gene>
    <name evidence="1" type="ORF">F3Y22_tig00116951pilonHSYRG00771</name>
</gene>
<reference evidence="1" key="1">
    <citation type="submission" date="2019-09" db="EMBL/GenBank/DDBJ databases">
        <title>Draft genome information of white flower Hibiscus syriacus.</title>
        <authorList>
            <person name="Kim Y.-M."/>
        </authorList>
    </citation>
    <scope>NUCLEOTIDE SEQUENCE [LARGE SCALE GENOMIC DNA]</scope>
    <source>
        <strain evidence="1">YM2019G1</strain>
    </source>
</reference>
<evidence type="ECO:0000313" key="1">
    <source>
        <dbReference type="EMBL" id="KAE8660754.1"/>
    </source>
</evidence>